<sequence>MEKQAVIASFDDLPLAYIAKGKLESAGIPCRLTNEYLVGINNLYANMVGGIDLIVPERDEAVARELLTGQLSRLELAPEDRALAPDLEEALFEPDCACPRCGSTDVKQFSLRRALMAVTYLFFGLPLASRKTFYTCGVCGHKWRDGQKDAKKDEP</sequence>
<reference evidence="2" key="1">
    <citation type="submission" date="2016-04" db="EMBL/GenBank/DDBJ databases">
        <authorList>
            <person name="Evans L.H."/>
            <person name="Alamgir A."/>
            <person name="Owens N."/>
            <person name="Weber N.D."/>
            <person name="Virtaneva K."/>
            <person name="Barbian K."/>
            <person name="Babar A."/>
            <person name="Rosenke K."/>
        </authorList>
    </citation>
    <scope>NUCLEOTIDE SEQUENCE</scope>
    <source>
        <strain evidence="2">86</strain>
    </source>
</reference>
<dbReference type="AlphaFoldDB" id="A0A212KCZ3"/>
<dbReference type="SUPFAM" id="SSF54913">
    <property type="entry name" value="GlnB-like"/>
    <property type="match status" value="1"/>
</dbReference>
<evidence type="ECO:0000259" key="1">
    <source>
        <dbReference type="Pfam" id="PF09413"/>
    </source>
</evidence>
<evidence type="ECO:0000313" key="2">
    <source>
        <dbReference type="EMBL" id="SBW09487.1"/>
    </source>
</evidence>
<dbReference type="EMBL" id="FLUQ01000005">
    <property type="protein sequence ID" value="SBW09487.1"/>
    <property type="molecule type" value="Genomic_DNA"/>
</dbReference>
<proteinExistence type="predicted"/>
<dbReference type="InterPro" id="IPR011322">
    <property type="entry name" value="N-reg_PII-like_a/b"/>
</dbReference>
<name>A0A212KCZ3_9DELT</name>
<accession>A0A212KCZ3</accession>
<dbReference type="InterPro" id="IPR018551">
    <property type="entry name" value="DUF2007"/>
</dbReference>
<feature type="domain" description="DUF2007" evidence="1">
    <location>
        <begin position="8"/>
        <end position="68"/>
    </location>
</feature>
<dbReference type="Pfam" id="PF09413">
    <property type="entry name" value="DUF2007"/>
    <property type="match status" value="1"/>
</dbReference>
<gene>
    <name evidence="2" type="ORF">KL86DPRO_50185</name>
</gene>
<organism evidence="2">
    <name type="scientific">uncultured delta proteobacterium</name>
    <dbReference type="NCBI Taxonomy" id="34034"/>
    <lineage>
        <taxon>Bacteria</taxon>
        <taxon>Deltaproteobacteria</taxon>
        <taxon>environmental samples</taxon>
    </lineage>
</organism>
<protein>
    <recommendedName>
        <fullName evidence="1">DUF2007 domain-containing protein</fullName>
    </recommendedName>
</protein>